<evidence type="ECO:0000313" key="3">
    <source>
        <dbReference type="Proteomes" id="UP000197138"/>
    </source>
</evidence>
<comment type="caution">
    <text evidence="2">The sequence shown here is derived from an EMBL/GenBank/DDBJ whole genome shotgun (WGS) entry which is preliminary data.</text>
</comment>
<dbReference type="InterPro" id="IPR025886">
    <property type="entry name" value="PP2-like"/>
</dbReference>
<protein>
    <recommendedName>
        <fullName evidence="4">Protein PHLOEM PROTEIN 2-LIKE A1-like</fullName>
    </recommendedName>
</protein>
<dbReference type="Proteomes" id="UP000197138">
    <property type="component" value="Unassembled WGS sequence"/>
</dbReference>
<dbReference type="AlphaFoldDB" id="A0A218WIS3"/>
<dbReference type="EMBL" id="MTKT01004026">
    <property type="protein sequence ID" value="OWM72744.1"/>
    <property type="molecule type" value="Genomic_DNA"/>
</dbReference>
<gene>
    <name evidence="2" type="ORF">CDL15_Pgr024796</name>
</gene>
<organism evidence="2 3">
    <name type="scientific">Punica granatum</name>
    <name type="common">Pomegranate</name>
    <dbReference type="NCBI Taxonomy" id="22663"/>
    <lineage>
        <taxon>Eukaryota</taxon>
        <taxon>Viridiplantae</taxon>
        <taxon>Streptophyta</taxon>
        <taxon>Embryophyta</taxon>
        <taxon>Tracheophyta</taxon>
        <taxon>Spermatophyta</taxon>
        <taxon>Magnoliopsida</taxon>
        <taxon>eudicotyledons</taxon>
        <taxon>Gunneridae</taxon>
        <taxon>Pentapetalae</taxon>
        <taxon>rosids</taxon>
        <taxon>malvids</taxon>
        <taxon>Myrtales</taxon>
        <taxon>Lythraceae</taxon>
        <taxon>Punica</taxon>
    </lineage>
</organism>
<dbReference type="PANTHER" id="PTHR48478:SF1">
    <property type="entry name" value="LECTIN-LIKE"/>
    <property type="match status" value="1"/>
</dbReference>
<reference evidence="3" key="1">
    <citation type="journal article" date="2017" name="Plant J.">
        <title>The pomegranate (Punica granatum L.) genome and the genomics of punicalagin biosynthesis.</title>
        <authorList>
            <person name="Qin G."/>
            <person name="Xu C."/>
            <person name="Ming R."/>
            <person name="Tang H."/>
            <person name="Guyot R."/>
            <person name="Kramer E.M."/>
            <person name="Hu Y."/>
            <person name="Yi X."/>
            <person name="Qi Y."/>
            <person name="Xu X."/>
            <person name="Gao Z."/>
            <person name="Pan H."/>
            <person name="Jian J."/>
            <person name="Tian Y."/>
            <person name="Yue Z."/>
            <person name="Xu Y."/>
        </authorList>
    </citation>
    <scope>NUCLEOTIDE SEQUENCE [LARGE SCALE GENOMIC DNA]</scope>
    <source>
        <strain evidence="3">cv. Dabenzi</strain>
    </source>
</reference>
<evidence type="ECO:0000256" key="1">
    <source>
        <dbReference type="SAM" id="MobiDB-lite"/>
    </source>
</evidence>
<evidence type="ECO:0000313" key="2">
    <source>
        <dbReference type="EMBL" id="OWM72744.1"/>
    </source>
</evidence>
<dbReference type="InterPro" id="IPR052147">
    <property type="entry name" value="PP2-like/Lectin"/>
</dbReference>
<dbReference type="PANTHER" id="PTHR48478">
    <property type="entry name" value="LECTIN-LIKE"/>
    <property type="match status" value="1"/>
</dbReference>
<dbReference type="GO" id="GO:0030246">
    <property type="term" value="F:carbohydrate binding"/>
    <property type="evidence" value="ECO:0007669"/>
    <property type="project" value="InterPro"/>
</dbReference>
<feature type="region of interest" description="Disordered" evidence="1">
    <location>
        <begin position="1"/>
        <end position="52"/>
    </location>
</feature>
<accession>A0A218WIS3</accession>
<name>A0A218WIS3_PUNGR</name>
<feature type="compositionally biased region" description="Polar residues" evidence="1">
    <location>
        <begin position="1"/>
        <end position="28"/>
    </location>
</feature>
<sequence length="260" mass="29779">MGNSLSDQVSAETNNKTEAESSQSQSLPQAIKPTAQVQPQKEAARTPGYEKQIIPPGDYEAILKEADTPLNKKNLSMKNLYDHLYSGVFLNQMKEKFWVEKSSSKKCFMLFARGLSITWADTPEYWHWKSVQEATPRDEMIEVAELLNVCWLEVHGKYEISRLSPETSYEVVFMIMLKDPAYGWDVPVNIRLILPDGTKHETRENLMERPRGRWIEVRAGELRTLASGNSGTMEFSMYEYKGGQWKRGLIVKGVLIQPKK</sequence>
<evidence type="ECO:0008006" key="4">
    <source>
        <dbReference type="Google" id="ProtNLM"/>
    </source>
</evidence>
<dbReference type="Pfam" id="PF14299">
    <property type="entry name" value="PP2"/>
    <property type="match status" value="1"/>
</dbReference>
<proteinExistence type="predicted"/>